<evidence type="ECO:0000313" key="2">
    <source>
        <dbReference type="Proteomes" id="UP001153331"/>
    </source>
</evidence>
<protein>
    <submittedName>
        <fullName evidence="1">Uncharacterized protein</fullName>
    </submittedName>
</protein>
<dbReference type="Proteomes" id="UP001153331">
    <property type="component" value="Unassembled WGS sequence"/>
</dbReference>
<accession>A0ACC2HVS9</accession>
<proteinExistence type="predicted"/>
<evidence type="ECO:0000313" key="1">
    <source>
        <dbReference type="EMBL" id="KAJ8107194.1"/>
    </source>
</evidence>
<dbReference type="EMBL" id="JAPHNI010000983">
    <property type="protein sequence ID" value="KAJ8107194.1"/>
    <property type="molecule type" value="Genomic_DNA"/>
</dbReference>
<reference evidence="1" key="1">
    <citation type="submission" date="2022-11" db="EMBL/GenBank/DDBJ databases">
        <title>Genome Sequence of Boeremia exigua.</title>
        <authorList>
            <person name="Buettner E."/>
        </authorList>
    </citation>
    <scope>NUCLEOTIDE SEQUENCE</scope>
    <source>
        <strain evidence="1">CU02</strain>
    </source>
</reference>
<comment type="caution">
    <text evidence="1">The sequence shown here is derived from an EMBL/GenBank/DDBJ whole genome shotgun (WGS) entry which is preliminary data.</text>
</comment>
<organism evidence="1 2">
    <name type="scientific">Boeremia exigua</name>
    <dbReference type="NCBI Taxonomy" id="749465"/>
    <lineage>
        <taxon>Eukaryota</taxon>
        <taxon>Fungi</taxon>
        <taxon>Dikarya</taxon>
        <taxon>Ascomycota</taxon>
        <taxon>Pezizomycotina</taxon>
        <taxon>Dothideomycetes</taxon>
        <taxon>Pleosporomycetidae</taxon>
        <taxon>Pleosporales</taxon>
        <taxon>Pleosporineae</taxon>
        <taxon>Didymellaceae</taxon>
        <taxon>Boeremia</taxon>
    </lineage>
</organism>
<gene>
    <name evidence="1" type="ORF">OPT61_g9033</name>
</gene>
<name>A0ACC2HVS9_9PLEO</name>
<sequence>MTRHRNTAACDACRARKVKATLGGLPDLHRVLQKWLLYIITANAASKASRLTSPVLGARWTPRKKRGPKNRYIQTLRDELDGMSGGRPSLGDFAPPEIIHQLIADWFGRIHPVAPILHQDRFMQQLRECLVSGNGTPSFLLLVASLCAATMASLRRRRHLYGSVTVESCLDFAERLGLWSPSAEITVERSLAVYNFGSAVHHEHGIESPLAHRLVTETAMSVRFLMHQAIETMCFADAQILKRLYWLVYAGHCTYDMYGWQLLFIRQAHDHTHTLIPLEISDAQLMNDGEPSSPDHIGAEYSYVPGLNALSRLYMVWQSSQAVATQSIANLQAHIERTHRLAEDLSPELSWKGNDHVSEDFGFDVQMVNLKITQLHIRSNLLEQMNTVARSEGLLITPHAIIEERHRVVDELLDILYHMPTEVFDANGHSIIPKIRDIGSALLDELRTGSQGRTLQASVNLDRLLAKLQNLDLRPANATPF</sequence>
<keyword evidence="2" id="KW-1185">Reference proteome</keyword>